<dbReference type="PANTHER" id="PTHR31573:SF1">
    <property type="entry name" value="DNA OXIDATIVE DEMETHYLASE ALKBH2"/>
    <property type="match status" value="1"/>
</dbReference>
<dbReference type="GO" id="GO:0006307">
    <property type="term" value="P:DNA alkylation repair"/>
    <property type="evidence" value="ECO:0007669"/>
    <property type="project" value="TreeGrafter"/>
</dbReference>
<feature type="binding site" evidence="1">
    <location>
        <position position="289"/>
    </location>
    <ligand>
        <name>2-oxoglutarate</name>
        <dbReference type="ChEBI" id="CHEBI:16810"/>
    </ligand>
</feature>
<feature type="domain" description="Fe2OG dioxygenase" evidence="2">
    <location>
        <begin position="181"/>
        <end position="292"/>
    </location>
</feature>
<proteinExistence type="predicted"/>
<feature type="binding site" evidence="1">
    <location>
        <position position="268"/>
    </location>
    <ligand>
        <name>2-oxoglutarate</name>
        <dbReference type="ChEBI" id="CHEBI:16810"/>
    </ligand>
</feature>
<dbReference type="InterPro" id="IPR037151">
    <property type="entry name" value="AlkB-like_sf"/>
</dbReference>
<accession>A0A8H5WIS8</accession>
<feature type="binding site" evidence="1">
    <location>
        <position position="190"/>
    </location>
    <ligand>
        <name>2-oxoglutarate</name>
        <dbReference type="ChEBI" id="CHEBI:16810"/>
    </ligand>
</feature>
<name>A0A8H5WIS8_FUSHE</name>
<keyword evidence="4" id="KW-1185">Reference proteome</keyword>
<dbReference type="Proteomes" id="UP000567885">
    <property type="component" value="Unassembled WGS sequence"/>
</dbReference>
<dbReference type="InterPro" id="IPR027450">
    <property type="entry name" value="AlkB-like"/>
</dbReference>
<feature type="binding site" evidence="1">
    <location>
        <position position="188"/>
    </location>
    <ligand>
        <name>2-oxoglutarate</name>
        <dbReference type="ChEBI" id="CHEBI:16810"/>
    </ligand>
</feature>
<dbReference type="InterPro" id="IPR032852">
    <property type="entry name" value="ALKBH2"/>
</dbReference>
<dbReference type="GO" id="GO:0035516">
    <property type="term" value="F:broad specificity oxidative DNA demethylase activity"/>
    <property type="evidence" value="ECO:0007669"/>
    <property type="project" value="TreeGrafter"/>
</dbReference>
<evidence type="ECO:0000313" key="4">
    <source>
        <dbReference type="Proteomes" id="UP000567885"/>
    </source>
</evidence>
<dbReference type="PANTHER" id="PTHR31573">
    <property type="entry name" value="ALPHA-KETOGLUTARATE-DEPENDENT DIOXYGENASE ALKB HOMOLOG 2"/>
    <property type="match status" value="1"/>
</dbReference>
<reference evidence="3 4" key="1">
    <citation type="submission" date="2020-05" db="EMBL/GenBank/DDBJ databases">
        <title>Identification and distribution of gene clusters putatively required for synthesis of sphingolipid metabolism inhibitors in phylogenetically diverse species of the filamentous fungus Fusarium.</title>
        <authorList>
            <person name="Kim H.-S."/>
            <person name="Busman M."/>
            <person name="Brown D.W."/>
            <person name="Divon H."/>
            <person name="Uhlig S."/>
            <person name="Proctor R.H."/>
        </authorList>
    </citation>
    <scope>NUCLEOTIDE SEQUENCE [LARGE SCALE GENOMIC DNA]</scope>
    <source>
        <strain evidence="3 4">NRRL 20693</strain>
    </source>
</reference>
<dbReference type="AlphaFoldDB" id="A0A8H5WIS8"/>
<feature type="binding site" evidence="1">
    <location>
        <position position="287"/>
    </location>
    <ligand>
        <name>2-oxoglutarate</name>
        <dbReference type="ChEBI" id="CHEBI:16810"/>
    </ligand>
</feature>
<evidence type="ECO:0000256" key="1">
    <source>
        <dbReference type="PIRSR" id="PIRSR632852-1"/>
    </source>
</evidence>
<feature type="binding site" evidence="1">
    <location>
        <position position="203"/>
    </location>
    <ligand>
        <name>substrate</name>
    </ligand>
</feature>
<dbReference type="EMBL" id="JAAGWQ010000211">
    <property type="protein sequence ID" value="KAF5659703.1"/>
    <property type="molecule type" value="Genomic_DNA"/>
</dbReference>
<evidence type="ECO:0000259" key="2">
    <source>
        <dbReference type="PROSITE" id="PS51471"/>
    </source>
</evidence>
<sequence length="325" mass="37093">MSKKRTLDAFFSPTVKKTKTETGITSSSDSICEETTFSKHQHYPHPIRNLPLSLSKELATLPVKPGKEINDQPDLDLLYFEPFISAPVSRRIFEFLRAELPFYRVEYKIKRGGVETQIRTPRWTTVFGLDETSRFDDKGLPVDANTGVRALDKRYAQSPPRLIPKCLDELRHRTELATDCKYNFCLVNYYASGSDSISFHSDDEQFLGRDPAIASFSLGARRDFLMKHKPPPPNAVKPTVTNSKPIKLPLGSGDMVLMRGRTQSNWLHSIPKRTGKNQEDGGRINITFRRAMVKGGTENYYNYNVGTGPVYRWNQEAREMLVWKP</sequence>
<protein>
    <submittedName>
        <fullName evidence="3">DNA repair protein</fullName>
    </submittedName>
</protein>
<dbReference type="GO" id="GO:0051747">
    <property type="term" value="F:cytosine C-5 DNA demethylase activity"/>
    <property type="evidence" value="ECO:0007669"/>
    <property type="project" value="TreeGrafter"/>
</dbReference>
<organism evidence="3 4">
    <name type="scientific">Fusarium heterosporum</name>
    <dbReference type="NCBI Taxonomy" id="42747"/>
    <lineage>
        <taxon>Eukaryota</taxon>
        <taxon>Fungi</taxon>
        <taxon>Dikarya</taxon>
        <taxon>Ascomycota</taxon>
        <taxon>Pezizomycotina</taxon>
        <taxon>Sordariomycetes</taxon>
        <taxon>Hypocreomycetidae</taxon>
        <taxon>Hypocreales</taxon>
        <taxon>Nectriaceae</taxon>
        <taxon>Fusarium</taxon>
        <taxon>Fusarium heterosporum species complex</taxon>
    </lineage>
</organism>
<dbReference type="Gene3D" id="2.60.120.590">
    <property type="entry name" value="Alpha-ketoglutarate-dependent dioxygenase AlkB-like"/>
    <property type="match status" value="1"/>
</dbReference>
<feature type="binding site" evidence="1">
    <location>
        <position position="283"/>
    </location>
    <ligand>
        <name>2-oxoglutarate</name>
        <dbReference type="ChEBI" id="CHEBI:16810"/>
    </ligand>
</feature>
<gene>
    <name evidence="3" type="ORF">FHETE_9300</name>
</gene>
<dbReference type="PROSITE" id="PS51471">
    <property type="entry name" value="FE2OG_OXY"/>
    <property type="match status" value="1"/>
</dbReference>
<dbReference type="GO" id="GO:0008198">
    <property type="term" value="F:ferrous iron binding"/>
    <property type="evidence" value="ECO:0007669"/>
    <property type="project" value="TreeGrafter"/>
</dbReference>
<dbReference type="OrthoDB" id="545910at2759"/>
<dbReference type="InterPro" id="IPR005123">
    <property type="entry name" value="Oxoglu/Fe-dep_dioxygenase_dom"/>
</dbReference>
<dbReference type="SUPFAM" id="SSF51197">
    <property type="entry name" value="Clavaminate synthase-like"/>
    <property type="match status" value="1"/>
</dbReference>
<dbReference type="Pfam" id="PF13532">
    <property type="entry name" value="2OG-FeII_Oxy_2"/>
    <property type="match status" value="1"/>
</dbReference>
<feature type="binding site" evidence="1">
    <location>
        <position position="200"/>
    </location>
    <ligand>
        <name>2-oxoglutarate</name>
        <dbReference type="ChEBI" id="CHEBI:16810"/>
    </ligand>
</feature>
<evidence type="ECO:0000313" key="3">
    <source>
        <dbReference type="EMBL" id="KAF5659703.1"/>
    </source>
</evidence>
<comment type="caution">
    <text evidence="3">The sequence shown here is derived from an EMBL/GenBank/DDBJ whole genome shotgun (WGS) entry which is preliminary data.</text>
</comment>